<dbReference type="EMBL" id="QUSW01000003">
    <property type="protein sequence ID" value="RQP24410.1"/>
    <property type="molecule type" value="Genomic_DNA"/>
</dbReference>
<accession>A0A3N7HQC8</accession>
<reference evidence="8 9" key="2">
    <citation type="submission" date="2018-12" db="EMBL/GenBank/DDBJ databases">
        <title>Rhizobacter gummiphilus sp. nov., a rubber-degrading bacterium isolated from the soil of a botanical garden in Japan.</title>
        <authorList>
            <person name="Shunsuke S.S."/>
        </authorList>
    </citation>
    <scope>NUCLEOTIDE SEQUENCE [LARGE SCALE GENOMIC DNA]</scope>
    <source>
        <strain evidence="8 9">S-16</strain>
    </source>
</reference>
<dbReference type="InterPro" id="IPR011006">
    <property type="entry name" value="CheY-like_superfamily"/>
</dbReference>
<feature type="modified residue" description="4-aspartylphosphate" evidence="4">
    <location>
        <position position="51"/>
    </location>
</feature>
<feature type="domain" description="OmpR/PhoB-type" evidence="7">
    <location>
        <begin position="122"/>
        <end position="218"/>
    </location>
</feature>
<dbReference type="SMART" id="SM00448">
    <property type="entry name" value="REC"/>
    <property type="match status" value="1"/>
</dbReference>
<dbReference type="GO" id="GO:0032993">
    <property type="term" value="C:protein-DNA complex"/>
    <property type="evidence" value="ECO:0007669"/>
    <property type="project" value="TreeGrafter"/>
</dbReference>
<dbReference type="SUPFAM" id="SSF52172">
    <property type="entry name" value="CheY-like"/>
    <property type="match status" value="1"/>
</dbReference>
<feature type="domain" description="Response regulatory" evidence="6">
    <location>
        <begin position="2"/>
        <end position="116"/>
    </location>
</feature>
<proteinExistence type="predicted"/>
<keyword evidence="1" id="KW-0805">Transcription regulation</keyword>
<dbReference type="GO" id="GO:0000156">
    <property type="term" value="F:phosphorelay response regulator activity"/>
    <property type="evidence" value="ECO:0007669"/>
    <property type="project" value="TreeGrafter"/>
</dbReference>
<evidence type="ECO:0000256" key="4">
    <source>
        <dbReference type="PROSITE-ProRule" id="PRU00169"/>
    </source>
</evidence>
<dbReference type="PANTHER" id="PTHR48111:SF67">
    <property type="entry name" value="TRANSCRIPTIONAL REGULATORY PROTEIN TCTD"/>
    <property type="match status" value="1"/>
</dbReference>
<dbReference type="SUPFAM" id="SSF46894">
    <property type="entry name" value="C-terminal effector domain of the bipartite response regulators"/>
    <property type="match status" value="1"/>
</dbReference>
<dbReference type="Gene3D" id="6.10.250.690">
    <property type="match status" value="1"/>
</dbReference>
<dbReference type="GO" id="GO:0000976">
    <property type="term" value="F:transcription cis-regulatory region binding"/>
    <property type="evidence" value="ECO:0007669"/>
    <property type="project" value="TreeGrafter"/>
</dbReference>
<dbReference type="InterPro" id="IPR016032">
    <property type="entry name" value="Sig_transdc_resp-reg_C-effctor"/>
</dbReference>
<dbReference type="Pfam" id="PF00072">
    <property type="entry name" value="Response_reg"/>
    <property type="match status" value="1"/>
</dbReference>
<evidence type="ECO:0000256" key="2">
    <source>
        <dbReference type="ARBA" id="ARBA00023125"/>
    </source>
</evidence>
<dbReference type="GO" id="GO:0005829">
    <property type="term" value="C:cytosol"/>
    <property type="evidence" value="ECO:0007669"/>
    <property type="project" value="TreeGrafter"/>
</dbReference>
<dbReference type="Pfam" id="PF00486">
    <property type="entry name" value="Trans_reg_C"/>
    <property type="match status" value="1"/>
</dbReference>
<sequence length="226" mass="24630">MKILLVEDDLDLSGALSRVLAPLGHQLVCCADGMEALVMARRQAFDAIILDLGLPTLDGLQMLQRLRDGATTTPVLVVTARGAIEDKVMGLNIGADDYLAKPFDLAELQARLNALLRRSRGEEDLSCGNLRLDRVTGIFYNDLRPLDLSPRENALLKALLRNRGQAITKEALREQVFGSDGEASADAIEVLVHRLRKRIVGSSAEIMTLRGVGYLLIDEAIAGKDD</sequence>
<name>A0A3N7HQC8_9BURK</name>
<dbReference type="AlphaFoldDB" id="A0A3N7HQC8"/>
<reference evidence="8 9" key="1">
    <citation type="submission" date="2018-08" db="EMBL/GenBank/DDBJ databases">
        <authorList>
            <person name="Khan S.A."/>
            <person name="Jeon C.O."/>
            <person name="Chun B.H."/>
            <person name="Jeong S.E."/>
        </authorList>
    </citation>
    <scope>NUCLEOTIDE SEQUENCE [LARGE SCALE GENOMIC DNA]</scope>
    <source>
        <strain evidence="8 9">S-16</strain>
    </source>
</reference>
<evidence type="ECO:0000259" key="7">
    <source>
        <dbReference type="PROSITE" id="PS51755"/>
    </source>
</evidence>
<comment type="caution">
    <text evidence="8">The sequence shown here is derived from an EMBL/GenBank/DDBJ whole genome shotgun (WGS) entry which is preliminary data.</text>
</comment>
<dbReference type="Gene3D" id="1.10.10.10">
    <property type="entry name" value="Winged helix-like DNA-binding domain superfamily/Winged helix DNA-binding domain"/>
    <property type="match status" value="1"/>
</dbReference>
<evidence type="ECO:0000313" key="8">
    <source>
        <dbReference type="EMBL" id="RQP24410.1"/>
    </source>
</evidence>
<organism evidence="8 9">
    <name type="scientific">Piscinibacter terrae</name>
    <dbReference type="NCBI Taxonomy" id="2496871"/>
    <lineage>
        <taxon>Bacteria</taxon>
        <taxon>Pseudomonadati</taxon>
        <taxon>Pseudomonadota</taxon>
        <taxon>Betaproteobacteria</taxon>
        <taxon>Burkholderiales</taxon>
        <taxon>Sphaerotilaceae</taxon>
        <taxon>Piscinibacter</taxon>
    </lineage>
</organism>
<evidence type="ECO:0000259" key="6">
    <source>
        <dbReference type="PROSITE" id="PS50110"/>
    </source>
</evidence>
<dbReference type="CDD" id="cd00383">
    <property type="entry name" value="trans_reg_C"/>
    <property type="match status" value="1"/>
</dbReference>
<dbReference type="PANTHER" id="PTHR48111">
    <property type="entry name" value="REGULATOR OF RPOS"/>
    <property type="match status" value="1"/>
</dbReference>
<dbReference type="PROSITE" id="PS51755">
    <property type="entry name" value="OMPR_PHOB"/>
    <property type="match status" value="1"/>
</dbReference>
<dbReference type="InterPro" id="IPR039420">
    <property type="entry name" value="WalR-like"/>
</dbReference>
<dbReference type="OrthoDB" id="9802426at2"/>
<dbReference type="InterPro" id="IPR036388">
    <property type="entry name" value="WH-like_DNA-bd_sf"/>
</dbReference>
<dbReference type="Proteomes" id="UP000267464">
    <property type="component" value="Unassembled WGS sequence"/>
</dbReference>
<evidence type="ECO:0000256" key="5">
    <source>
        <dbReference type="PROSITE-ProRule" id="PRU01091"/>
    </source>
</evidence>
<dbReference type="InterPro" id="IPR001789">
    <property type="entry name" value="Sig_transdc_resp-reg_receiver"/>
</dbReference>
<keyword evidence="2 5" id="KW-0238">DNA-binding</keyword>
<dbReference type="RefSeq" id="WP_124540942.1">
    <property type="nucleotide sequence ID" value="NZ_QUSW01000003.1"/>
</dbReference>
<dbReference type="Gene3D" id="3.40.50.2300">
    <property type="match status" value="1"/>
</dbReference>
<dbReference type="SMART" id="SM00862">
    <property type="entry name" value="Trans_reg_C"/>
    <property type="match status" value="1"/>
</dbReference>
<evidence type="ECO:0000313" key="9">
    <source>
        <dbReference type="Proteomes" id="UP000267464"/>
    </source>
</evidence>
<gene>
    <name evidence="8" type="ORF">DZC73_14045</name>
</gene>
<feature type="DNA-binding region" description="OmpR/PhoB-type" evidence="5">
    <location>
        <begin position="122"/>
        <end position="218"/>
    </location>
</feature>
<evidence type="ECO:0000256" key="3">
    <source>
        <dbReference type="ARBA" id="ARBA00023163"/>
    </source>
</evidence>
<keyword evidence="3" id="KW-0804">Transcription</keyword>
<dbReference type="InterPro" id="IPR001867">
    <property type="entry name" value="OmpR/PhoB-type_DNA-bd"/>
</dbReference>
<keyword evidence="9" id="KW-1185">Reference proteome</keyword>
<protein>
    <submittedName>
        <fullName evidence="8">DNA-binding response regulator</fullName>
    </submittedName>
</protein>
<evidence type="ECO:0000256" key="1">
    <source>
        <dbReference type="ARBA" id="ARBA00023015"/>
    </source>
</evidence>
<dbReference type="GO" id="GO:0006355">
    <property type="term" value="P:regulation of DNA-templated transcription"/>
    <property type="evidence" value="ECO:0007669"/>
    <property type="project" value="InterPro"/>
</dbReference>
<keyword evidence="4" id="KW-0597">Phosphoprotein</keyword>
<dbReference type="PROSITE" id="PS50110">
    <property type="entry name" value="RESPONSE_REGULATORY"/>
    <property type="match status" value="1"/>
</dbReference>